<accession>A0A172Z7X2</accession>
<dbReference type="InterPro" id="IPR035965">
    <property type="entry name" value="PAS-like_dom_sf"/>
</dbReference>
<dbReference type="InterPro" id="IPR036890">
    <property type="entry name" value="HATPase_C_sf"/>
</dbReference>
<evidence type="ECO:0000256" key="3">
    <source>
        <dbReference type="ARBA" id="ARBA00023012"/>
    </source>
</evidence>
<dbReference type="CDD" id="cd01007">
    <property type="entry name" value="PBP2_BvgS_HisK_like"/>
    <property type="match status" value="1"/>
</dbReference>
<evidence type="ECO:0000256" key="1">
    <source>
        <dbReference type="ARBA" id="ARBA00022679"/>
    </source>
</evidence>
<reference evidence="6 7" key="1">
    <citation type="submission" date="2016-05" db="EMBL/GenBank/DDBJ databases">
        <title>Complete genome sequence of Pseudomonas antarctica PAMC 27494.</title>
        <authorList>
            <person name="Lee J."/>
        </authorList>
    </citation>
    <scope>NUCLEOTIDE SEQUENCE [LARGE SCALE GENOMIC DNA]</scope>
    <source>
        <strain evidence="6 7">PAMC 27494</strain>
    </source>
</reference>
<dbReference type="SUPFAM" id="SSF55874">
    <property type="entry name" value="ATPase domain of HSP90 chaperone/DNA topoisomerase II/histidine kinase"/>
    <property type="match status" value="1"/>
</dbReference>
<evidence type="ECO:0000256" key="4">
    <source>
        <dbReference type="SAM" id="SignalP"/>
    </source>
</evidence>
<dbReference type="Pfam" id="PF02518">
    <property type="entry name" value="HATPase_c"/>
    <property type="match status" value="1"/>
</dbReference>
<proteinExistence type="predicted"/>
<organism evidence="6 7">
    <name type="scientific">Pseudomonas antarctica</name>
    <dbReference type="NCBI Taxonomy" id="219572"/>
    <lineage>
        <taxon>Bacteria</taxon>
        <taxon>Pseudomonadati</taxon>
        <taxon>Pseudomonadota</taxon>
        <taxon>Gammaproteobacteria</taxon>
        <taxon>Pseudomonadales</taxon>
        <taxon>Pseudomonadaceae</taxon>
        <taxon>Pseudomonas</taxon>
    </lineage>
</organism>
<dbReference type="PANTHER" id="PTHR24421">
    <property type="entry name" value="NITRATE/NITRITE SENSOR PROTEIN NARX-RELATED"/>
    <property type="match status" value="1"/>
</dbReference>
<dbReference type="InterPro" id="IPR001638">
    <property type="entry name" value="Solute-binding_3/MltF_N"/>
</dbReference>
<keyword evidence="1" id="KW-0808">Transferase</keyword>
<feature type="domain" description="Histidine kinase" evidence="5">
    <location>
        <begin position="470"/>
        <end position="664"/>
    </location>
</feature>
<dbReference type="InterPro" id="IPR005467">
    <property type="entry name" value="His_kinase_dom"/>
</dbReference>
<dbReference type="AlphaFoldDB" id="A0A172Z7X2"/>
<dbReference type="InterPro" id="IPR011712">
    <property type="entry name" value="Sig_transdc_His_kin_sub3_dim/P"/>
</dbReference>
<dbReference type="NCBIfam" id="TIGR00229">
    <property type="entry name" value="sensory_box"/>
    <property type="match status" value="1"/>
</dbReference>
<evidence type="ECO:0000313" key="6">
    <source>
        <dbReference type="EMBL" id="ANF88630.1"/>
    </source>
</evidence>
<evidence type="ECO:0000259" key="5">
    <source>
        <dbReference type="PROSITE" id="PS50109"/>
    </source>
</evidence>
<gene>
    <name evidence="6" type="ORF">A7J50_5295</name>
</gene>
<dbReference type="PANTHER" id="PTHR24421:SF59">
    <property type="entry name" value="OXYGEN SENSOR HISTIDINE KINASE NREB"/>
    <property type="match status" value="1"/>
</dbReference>
<dbReference type="EMBL" id="CP015600">
    <property type="protein sequence ID" value="ANF88630.1"/>
    <property type="molecule type" value="Genomic_DNA"/>
</dbReference>
<feature type="signal peptide" evidence="4">
    <location>
        <begin position="1"/>
        <end position="20"/>
    </location>
</feature>
<sequence precursor="true">MGFRCLLVIGCWCFALMASAAPAPAAPLAQLNAQQREWLAQHPELRVGLVLQAPYAQYDRRLQRLSGANVELMQWLAKALNIELTWRNFPSQEQLEAAVRDGEVDIAPGLQQTPAGLRLWLFTDPYMRVPQHIVGFREGGGAVELEKLDEQSRVAVRMPSAVADYLRSNYPNLNVQGVPMERQALQLLVSQQARYAVVDEAQLSRLSGEAEFAGLAVVGDIGLPQLLRVATRREWPELATIMQSALRAIPARDLDQLHSRWLQPKYPRLSESPAFWKNLSLLLGLFLIASLAVVVWQRRQQRELEQRLLAAREESAARAASAEALRLTQFSIDQSTVGILWVNWDSHVRYANLAAETMLGYGAGALIERPLIDFDPTLNMDRWLNLWKRARASEEGPQNFAADCVRADGTVLPADVSLSFLRFADGEYLVVYLNDVTERRRYVAALLQSEAQLRELSAHLETVREEEKARIAREVHDELGQMLTVLKLETSMCELAYAQLDPGLNERLNSMKRLIAQLFQLVRDVATALRPPILDAGIASAIEWQARRFEARTQIPCLVQVPDNLPALSDAKAIGLFRILQEALTNVMRHARAHTVELTLVVEGGDLQLTISDDGIGFVESQGRPVSFGVVGMRERVLMMGGQLSLHSEPGEGTTLTVRVPLDA</sequence>
<dbReference type="KEGG" id="panr:A7J50_5295"/>
<dbReference type="Pfam" id="PF00497">
    <property type="entry name" value="SBP_bac_3"/>
    <property type="match status" value="1"/>
</dbReference>
<dbReference type="GO" id="GO:0000155">
    <property type="term" value="F:phosphorelay sensor kinase activity"/>
    <property type="evidence" value="ECO:0007669"/>
    <property type="project" value="InterPro"/>
</dbReference>
<keyword evidence="3" id="KW-0902">Two-component regulatory system</keyword>
<dbReference type="Gene3D" id="3.40.190.10">
    <property type="entry name" value="Periplasmic binding protein-like II"/>
    <property type="match status" value="2"/>
</dbReference>
<dbReference type="Gene3D" id="3.30.565.10">
    <property type="entry name" value="Histidine kinase-like ATPase, C-terminal domain"/>
    <property type="match status" value="1"/>
</dbReference>
<dbReference type="Gene3D" id="1.20.5.1930">
    <property type="match status" value="1"/>
</dbReference>
<dbReference type="RefSeq" id="WP_064454382.1">
    <property type="nucleotide sequence ID" value="NZ_CP015600.1"/>
</dbReference>
<dbReference type="PATRIC" id="fig|219572.3.peg.5437"/>
<keyword evidence="2" id="KW-0418">Kinase</keyword>
<dbReference type="SMART" id="SM00387">
    <property type="entry name" value="HATPase_c"/>
    <property type="match status" value="1"/>
</dbReference>
<dbReference type="InterPro" id="IPR000014">
    <property type="entry name" value="PAS"/>
</dbReference>
<dbReference type="SMART" id="SM00062">
    <property type="entry name" value="PBPb"/>
    <property type="match status" value="1"/>
</dbReference>
<evidence type="ECO:0000256" key="2">
    <source>
        <dbReference type="ARBA" id="ARBA00022777"/>
    </source>
</evidence>
<dbReference type="InterPro" id="IPR003594">
    <property type="entry name" value="HATPase_dom"/>
</dbReference>
<dbReference type="STRING" id="219572.A7J50_5295"/>
<dbReference type="Pfam" id="PF13426">
    <property type="entry name" value="PAS_9"/>
    <property type="match status" value="1"/>
</dbReference>
<dbReference type="Proteomes" id="UP000077829">
    <property type="component" value="Chromosome"/>
</dbReference>
<dbReference type="SUPFAM" id="SSF53850">
    <property type="entry name" value="Periplasmic binding protein-like II"/>
    <property type="match status" value="1"/>
</dbReference>
<dbReference type="GO" id="GO:0016020">
    <property type="term" value="C:membrane"/>
    <property type="evidence" value="ECO:0007669"/>
    <property type="project" value="InterPro"/>
</dbReference>
<dbReference type="InterPro" id="IPR050482">
    <property type="entry name" value="Sensor_HK_TwoCompSys"/>
</dbReference>
<dbReference type="Pfam" id="PF07730">
    <property type="entry name" value="HisKA_3"/>
    <property type="match status" value="1"/>
</dbReference>
<name>A0A172Z7X2_9PSED</name>
<keyword evidence="4" id="KW-0732">Signal</keyword>
<evidence type="ECO:0000313" key="7">
    <source>
        <dbReference type="Proteomes" id="UP000077829"/>
    </source>
</evidence>
<dbReference type="GO" id="GO:0046983">
    <property type="term" value="F:protein dimerization activity"/>
    <property type="evidence" value="ECO:0007669"/>
    <property type="project" value="InterPro"/>
</dbReference>
<dbReference type="SUPFAM" id="SSF55785">
    <property type="entry name" value="PYP-like sensor domain (PAS domain)"/>
    <property type="match status" value="1"/>
</dbReference>
<dbReference type="CDD" id="cd16917">
    <property type="entry name" value="HATPase_UhpB-NarQ-NarX-like"/>
    <property type="match status" value="1"/>
</dbReference>
<dbReference type="Gene3D" id="3.30.450.20">
    <property type="entry name" value="PAS domain"/>
    <property type="match status" value="1"/>
</dbReference>
<protein>
    <submittedName>
        <fullName evidence="6">ABC transporter substrate-binding protein</fullName>
    </submittedName>
</protein>
<dbReference type="PROSITE" id="PS50109">
    <property type="entry name" value="HIS_KIN"/>
    <property type="match status" value="1"/>
</dbReference>
<feature type="chain" id="PRO_5008005580" evidence="4">
    <location>
        <begin position="21"/>
        <end position="664"/>
    </location>
</feature>